<reference evidence="1 2" key="1">
    <citation type="submission" date="2018-04" db="EMBL/GenBank/DDBJ databases">
        <title>Genomic Encyclopedia of Type Strains, Phase IV (KMG-IV): sequencing the most valuable type-strain genomes for metagenomic binning, comparative biology and taxonomic classification.</title>
        <authorList>
            <person name="Goeker M."/>
        </authorList>
    </citation>
    <scope>NUCLEOTIDE SEQUENCE [LARGE SCALE GENOMIC DNA]</scope>
    <source>
        <strain evidence="1 2">DSM 7138</strain>
    </source>
</reference>
<evidence type="ECO:0000313" key="1">
    <source>
        <dbReference type="EMBL" id="PTM86661.1"/>
    </source>
</evidence>
<dbReference type="RefSeq" id="WP_108004899.1">
    <property type="nucleotide sequence ID" value="NZ_JBHEEX010000014.1"/>
</dbReference>
<proteinExistence type="predicted"/>
<dbReference type="EMBL" id="PZZZ01000016">
    <property type="protein sequence ID" value="PTM86661.1"/>
    <property type="molecule type" value="Genomic_DNA"/>
</dbReference>
<comment type="caution">
    <text evidence="1">The sequence shown here is derived from an EMBL/GenBank/DDBJ whole genome shotgun (WGS) entry which is preliminary data.</text>
</comment>
<gene>
    <name evidence="1" type="ORF">C7449_1165</name>
</gene>
<accession>A0A2T5AIV1</accession>
<dbReference type="AlphaFoldDB" id="A0A2T5AIV1"/>
<sequence length="61" mass="6400">MLGFIGKLVETTVDVVTLPVALAADVVTMGGALNDRARPYTVDKAGRIIKNAVDAVEMLAK</sequence>
<keyword evidence="2" id="KW-1185">Reference proteome</keyword>
<name>A0A2T5AIV1_MYCDI</name>
<protein>
    <submittedName>
        <fullName evidence="1">Uncharacterized protein</fullName>
    </submittedName>
</protein>
<dbReference type="OrthoDB" id="8398851at2"/>
<dbReference type="Proteomes" id="UP000241247">
    <property type="component" value="Unassembled WGS sequence"/>
</dbReference>
<evidence type="ECO:0000313" key="2">
    <source>
        <dbReference type="Proteomes" id="UP000241247"/>
    </source>
</evidence>
<organism evidence="1 2">
    <name type="scientific">Mycoplana dimorpha</name>
    <dbReference type="NCBI Taxonomy" id="28320"/>
    <lineage>
        <taxon>Bacteria</taxon>
        <taxon>Pseudomonadati</taxon>
        <taxon>Pseudomonadota</taxon>
        <taxon>Alphaproteobacteria</taxon>
        <taxon>Hyphomicrobiales</taxon>
        <taxon>Rhizobiaceae</taxon>
        <taxon>Mycoplana</taxon>
    </lineage>
</organism>